<feature type="domain" description="Thioesterase" evidence="1">
    <location>
        <begin position="110"/>
        <end position="181"/>
    </location>
</feature>
<sequence length="213" mass="23039">MSSNPKSAHNQPTADPVAHFKAIPWCAKLLSDKSVLQVIVPDRTPLASTESALVRESLNTPSTVKACVTFLRYIKPTAPASETGEDKKNPFLQLCCLLDLGSGINGYAKTAHGGIFGVIFDEVMGTTANMQAPQGALTASLTVKFKKPLYTPKVVLVRGKVVKKEGKKLSLRGSFEDENGVIIAESEGTWIMVDREVGREGHFWADPKTKAKL</sequence>
<dbReference type="SUPFAM" id="SSF54637">
    <property type="entry name" value="Thioesterase/thiol ester dehydrase-isomerase"/>
    <property type="match status" value="1"/>
</dbReference>
<evidence type="ECO:0000313" key="3">
    <source>
        <dbReference type="Proteomes" id="UP000235786"/>
    </source>
</evidence>
<dbReference type="PANTHER" id="PTHR47260">
    <property type="entry name" value="UPF0644 PROTEIN PB2B4.06"/>
    <property type="match status" value="1"/>
</dbReference>
<evidence type="ECO:0000313" key="2">
    <source>
        <dbReference type="EMBL" id="PMD45477.1"/>
    </source>
</evidence>
<accession>A0A2J6S402</accession>
<dbReference type="PANTHER" id="PTHR47260:SF3">
    <property type="entry name" value="THIOESTERASE FAMILY PROTEIN (AFU_ORTHOLOGUE AFUA_7G03960)"/>
    <property type="match status" value="1"/>
</dbReference>
<keyword evidence="3" id="KW-1185">Reference proteome</keyword>
<dbReference type="Proteomes" id="UP000235786">
    <property type="component" value="Unassembled WGS sequence"/>
</dbReference>
<proteinExistence type="predicted"/>
<reference evidence="2 3" key="1">
    <citation type="submission" date="2016-04" db="EMBL/GenBank/DDBJ databases">
        <title>A degradative enzymes factory behind the ericoid mycorrhizal symbiosis.</title>
        <authorList>
            <consortium name="DOE Joint Genome Institute"/>
            <person name="Martino E."/>
            <person name="Morin E."/>
            <person name="Grelet G."/>
            <person name="Kuo A."/>
            <person name="Kohler A."/>
            <person name="Daghino S."/>
            <person name="Barry K."/>
            <person name="Choi C."/>
            <person name="Cichocki N."/>
            <person name="Clum A."/>
            <person name="Copeland A."/>
            <person name="Hainaut M."/>
            <person name="Haridas S."/>
            <person name="Labutti K."/>
            <person name="Lindquist E."/>
            <person name="Lipzen A."/>
            <person name="Khouja H.-R."/>
            <person name="Murat C."/>
            <person name="Ohm R."/>
            <person name="Olson A."/>
            <person name="Spatafora J."/>
            <person name="Veneault-Fourrey C."/>
            <person name="Henrissat B."/>
            <person name="Grigoriev I."/>
            <person name="Martin F."/>
            <person name="Perotto S."/>
        </authorList>
    </citation>
    <scope>NUCLEOTIDE SEQUENCE [LARGE SCALE GENOMIC DNA]</scope>
    <source>
        <strain evidence="2 3">F</strain>
    </source>
</reference>
<dbReference type="OrthoDB" id="506431at2759"/>
<gene>
    <name evidence="2" type="ORF">L207DRAFT_452510</name>
</gene>
<dbReference type="AlphaFoldDB" id="A0A2J6S402"/>
<dbReference type="InterPro" id="IPR006683">
    <property type="entry name" value="Thioestr_dom"/>
</dbReference>
<name>A0A2J6S402_HYAVF</name>
<dbReference type="InterPro" id="IPR029069">
    <property type="entry name" value="HotDog_dom_sf"/>
</dbReference>
<dbReference type="EMBL" id="KZ613940">
    <property type="protein sequence ID" value="PMD45477.1"/>
    <property type="molecule type" value="Genomic_DNA"/>
</dbReference>
<protein>
    <recommendedName>
        <fullName evidence="1">Thioesterase domain-containing protein</fullName>
    </recommendedName>
</protein>
<organism evidence="2 3">
    <name type="scientific">Hyaloscypha variabilis (strain UAMH 11265 / GT02V1 / F)</name>
    <name type="common">Meliniomyces variabilis</name>
    <dbReference type="NCBI Taxonomy" id="1149755"/>
    <lineage>
        <taxon>Eukaryota</taxon>
        <taxon>Fungi</taxon>
        <taxon>Dikarya</taxon>
        <taxon>Ascomycota</taxon>
        <taxon>Pezizomycotina</taxon>
        <taxon>Leotiomycetes</taxon>
        <taxon>Helotiales</taxon>
        <taxon>Hyaloscyphaceae</taxon>
        <taxon>Hyaloscypha</taxon>
        <taxon>Hyaloscypha variabilis</taxon>
    </lineage>
</organism>
<dbReference type="InterPro" id="IPR052061">
    <property type="entry name" value="PTE-AB_protein"/>
</dbReference>
<evidence type="ECO:0000259" key="1">
    <source>
        <dbReference type="Pfam" id="PF03061"/>
    </source>
</evidence>
<dbReference type="Pfam" id="PF03061">
    <property type="entry name" value="4HBT"/>
    <property type="match status" value="1"/>
</dbReference>
<dbReference type="CDD" id="cd03443">
    <property type="entry name" value="PaaI_thioesterase"/>
    <property type="match status" value="1"/>
</dbReference>
<dbReference type="Gene3D" id="3.10.129.10">
    <property type="entry name" value="Hotdog Thioesterase"/>
    <property type="match status" value="1"/>
</dbReference>